<dbReference type="KEGG" id="nfn:NFRAN_1325"/>
<keyword evidence="3" id="KW-1185">Reference proteome</keyword>
<proteinExistence type="predicted"/>
<evidence type="ECO:0000313" key="3">
    <source>
        <dbReference type="Proteomes" id="UP000294299"/>
    </source>
</evidence>
<protein>
    <submittedName>
        <fullName evidence="2">Uncharacterized protein</fullName>
    </submittedName>
</protein>
<organism evidence="2 3">
    <name type="scientific">Candidatus Nitrosocosmicus franklandianus</name>
    <dbReference type="NCBI Taxonomy" id="1798806"/>
    <lineage>
        <taxon>Archaea</taxon>
        <taxon>Nitrososphaerota</taxon>
        <taxon>Nitrososphaeria</taxon>
        <taxon>Nitrososphaerales</taxon>
        <taxon>Nitrososphaeraceae</taxon>
        <taxon>Candidatus Nitrosocosmicus</taxon>
    </lineage>
</organism>
<accession>A0A484IBP7</accession>
<dbReference type="RefSeq" id="WP_134483612.1">
    <property type="nucleotide sequence ID" value="NZ_LR216287.1"/>
</dbReference>
<sequence>MPNIIGPEHFFALPFFILSKSIKKHLGLKEYVEKPVLLIGFGIILLQLGTSTPMEQAAFPPYGVFSNSLLGIASFILMLGFINLAYKISFNHKLRKEIKAISLHEFKLIDNLSDSELQEITFKKIAPLIKKFSNEIENEYEFNQPMSNDEMKRYLQEVADEVKKFRNQT</sequence>
<reference evidence="2 3" key="1">
    <citation type="submission" date="2019-02" db="EMBL/GenBank/DDBJ databases">
        <authorList>
            <person name="Lehtovirta-Morley E L."/>
        </authorList>
    </citation>
    <scope>NUCLEOTIDE SEQUENCE [LARGE SCALE GENOMIC DNA]</scope>
    <source>
        <strain evidence="2">NFRAN1</strain>
    </source>
</reference>
<keyword evidence="1" id="KW-0472">Membrane</keyword>
<dbReference type="GeneID" id="39420696"/>
<feature type="transmembrane region" description="Helical" evidence="1">
    <location>
        <begin position="62"/>
        <end position="86"/>
    </location>
</feature>
<feature type="transmembrane region" description="Helical" evidence="1">
    <location>
        <begin position="31"/>
        <end position="50"/>
    </location>
</feature>
<evidence type="ECO:0000313" key="2">
    <source>
        <dbReference type="EMBL" id="VFJ13647.1"/>
    </source>
</evidence>
<keyword evidence="1" id="KW-1133">Transmembrane helix</keyword>
<evidence type="ECO:0000256" key="1">
    <source>
        <dbReference type="SAM" id="Phobius"/>
    </source>
</evidence>
<name>A0A484IBP7_9ARCH</name>
<keyword evidence="1" id="KW-0812">Transmembrane</keyword>
<gene>
    <name evidence="2" type="ORF">NFRAN_1325</name>
</gene>
<dbReference type="AlphaFoldDB" id="A0A484IBP7"/>
<dbReference type="Proteomes" id="UP000294299">
    <property type="component" value="Chromosome NFRAN"/>
</dbReference>
<dbReference type="EMBL" id="LR216287">
    <property type="protein sequence ID" value="VFJ13647.1"/>
    <property type="molecule type" value="Genomic_DNA"/>
</dbReference>